<dbReference type="InterPro" id="IPR020493">
    <property type="entry name" value="Uncharacterised_HI0310"/>
</dbReference>
<evidence type="ECO:0000313" key="2">
    <source>
        <dbReference type="EMBL" id="OBU07377.1"/>
    </source>
</evidence>
<dbReference type="AlphaFoldDB" id="A0A1B8HE69"/>
<keyword evidence="1" id="KW-0732">Signal</keyword>
<feature type="signal peptide" evidence="1">
    <location>
        <begin position="1"/>
        <end position="19"/>
    </location>
</feature>
<reference evidence="2 3" key="1">
    <citation type="submission" date="2016-06" db="EMBL/GenBank/DDBJ databases">
        <authorList>
            <person name="Kjaerup R.B."/>
            <person name="Dalgaard T.S."/>
            <person name="Juul-Madsen H.R."/>
        </authorList>
    </citation>
    <scope>NUCLEOTIDE SEQUENCE [LARGE SCALE GENOMIC DNA]</scope>
    <source>
        <strain evidence="2 3">GCSL-Mp3</strain>
    </source>
</reference>
<evidence type="ECO:0000256" key="1">
    <source>
        <dbReference type="SAM" id="SignalP"/>
    </source>
</evidence>
<dbReference type="Proteomes" id="UP000092247">
    <property type="component" value="Unassembled WGS sequence"/>
</dbReference>
<evidence type="ECO:0000313" key="3">
    <source>
        <dbReference type="Proteomes" id="UP000092247"/>
    </source>
</evidence>
<feature type="chain" id="PRO_5008609577" description="DUF5339 domain-containing protein" evidence="1">
    <location>
        <begin position="20"/>
        <end position="95"/>
    </location>
</feature>
<sequence>MKKSVLTAVLLSLSFVAVSAPLSPLCEDYLKKSDEFIEQLSKTQGMEEHIEEMKQKYNESKKEFFKLPAETQEGMCERGIEAMSRIKQMMKEQSK</sequence>
<name>A0A1B8HE69_9GAMM</name>
<evidence type="ECO:0008006" key="4">
    <source>
        <dbReference type="Google" id="ProtNLM"/>
    </source>
</evidence>
<dbReference type="EMBL" id="LZEX01000012">
    <property type="protein sequence ID" value="OBU07377.1"/>
    <property type="molecule type" value="Genomic_DNA"/>
</dbReference>
<organism evidence="2 3">
    <name type="scientific">Morganella psychrotolerans</name>
    <dbReference type="NCBI Taxonomy" id="368603"/>
    <lineage>
        <taxon>Bacteria</taxon>
        <taxon>Pseudomonadati</taxon>
        <taxon>Pseudomonadota</taxon>
        <taxon>Gammaproteobacteria</taxon>
        <taxon>Enterobacterales</taxon>
        <taxon>Morganellaceae</taxon>
        <taxon>Morganella</taxon>
    </lineage>
</organism>
<dbReference type="RefSeq" id="WP_067423424.1">
    <property type="nucleotide sequence ID" value="NZ_CBCPID010000002.1"/>
</dbReference>
<comment type="caution">
    <text evidence="2">The sequence shown here is derived from an EMBL/GenBank/DDBJ whole genome shotgun (WGS) entry which is preliminary data.</text>
</comment>
<proteinExistence type="predicted"/>
<gene>
    <name evidence="2" type="ORF">AYY17_05065</name>
</gene>
<dbReference type="Pfam" id="PF17274">
    <property type="entry name" value="DUF5339"/>
    <property type="match status" value="1"/>
</dbReference>
<protein>
    <recommendedName>
        <fullName evidence="4">DUF5339 domain-containing protein</fullName>
    </recommendedName>
</protein>
<accession>A0A1B8HE69</accession>